<accession>A0A098BEP9</accession>
<proteinExistence type="predicted"/>
<evidence type="ECO:0000313" key="1">
    <source>
        <dbReference type="EMBL" id="CDZ87194.1"/>
    </source>
</evidence>
<dbReference type="EMBL" id="CCSD01000032">
    <property type="protein sequence ID" value="CDZ87194.1"/>
    <property type="molecule type" value="Genomic_DNA"/>
</dbReference>
<organism evidence="1 2">
    <name type="scientific">Rhodococcus ruber</name>
    <dbReference type="NCBI Taxonomy" id="1830"/>
    <lineage>
        <taxon>Bacteria</taxon>
        <taxon>Bacillati</taxon>
        <taxon>Actinomycetota</taxon>
        <taxon>Actinomycetes</taxon>
        <taxon>Mycobacteriales</taxon>
        <taxon>Nocardiaceae</taxon>
        <taxon>Rhodococcus</taxon>
    </lineage>
</organism>
<protein>
    <submittedName>
        <fullName evidence="1">Uncharacterized protein</fullName>
    </submittedName>
</protein>
<sequence>MHARASGLADYVAATERDALRLGRQITSDLQWNHARSGSVPARRSTRTRQAVLGSGQDAAAGDVEFSSIWPSWSLRGSTSRLDSIPSVRPISMSRGPVGSW</sequence>
<name>A0A098BEP9_9NOCA</name>
<dbReference type="Proteomes" id="UP000042997">
    <property type="component" value="Unassembled WGS sequence"/>
</dbReference>
<dbReference type="AlphaFoldDB" id="A0A098BEP9"/>
<gene>
    <name evidence="1" type="ORF">RHRU231_230022</name>
</gene>
<evidence type="ECO:0000313" key="2">
    <source>
        <dbReference type="Proteomes" id="UP000042997"/>
    </source>
</evidence>
<reference evidence="1 2" key="1">
    <citation type="journal article" date="2014" name="Genome Announc.">
        <title>Draft Genome Sequence of Propane- and Butane-Oxidizing Actinobacterium Rhodococcus ruber IEGM 231.</title>
        <authorList>
            <person name="Ivshina I.B."/>
            <person name="Kuyukina M.S."/>
            <person name="Krivoruchko A.V."/>
            <person name="Barbe V."/>
            <person name="Fischer C."/>
        </authorList>
    </citation>
    <scope>NUCLEOTIDE SEQUENCE [LARGE SCALE GENOMIC DNA]</scope>
</reference>